<gene>
    <name evidence="3" type="ORF">GCK32_000773</name>
</gene>
<feature type="compositionally biased region" description="Polar residues" evidence="1">
    <location>
        <begin position="481"/>
        <end position="494"/>
    </location>
</feature>
<proteinExistence type="predicted"/>
<feature type="compositionally biased region" description="Basic and acidic residues" evidence="1">
    <location>
        <begin position="496"/>
        <end position="545"/>
    </location>
</feature>
<dbReference type="AlphaFoldDB" id="A0AAN8F4T1"/>
<dbReference type="PANTHER" id="PTHR38630:SF1">
    <property type="entry name" value="DEK_C DOMAIN-CONTAINING PROTEIN-RELATED"/>
    <property type="match status" value="1"/>
</dbReference>
<evidence type="ECO:0000256" key="1">
    <source>
        <dbReference type="SAM" id="MobiDB-lite"/>
    </source>
</evidence>
<name>A0AAN8F4T1_TRICO</name>
<feature type="region of interest" description="Disordered" evidence="1">
    <location>
        <begin position="434"/>
        <end position="458"/>
    </location>
</feature>
<feature type="domain" description="DUF7774" evidence="2">
    <location>
        <begin position="317"/>
        <end position="412"/>
    </location>
</feature>
<dbReference type="EMBL" id="WIXE01019113">
    <property type="protein sequence ID" value="KAK5970340.1"/>
    <property type="molecule type" value="Genomic_DNA"/>
</dbReference>
<feature type="region of interest" description="Disordered" evidence="1">
    <location>
        <begin position="1"/>
        <end position="114"/>
    </location>
</feature>
<feature type="region of interest" description="Disordered" evidence="1">
    <location>
        <begin position="479"/>
        <end position="584"/>
    </location>
</feature>
<protein>
    <recommendedName>
        <fullName evidence="2">DUF7774 domain-containing protein</fullName>
    </recommendedName>
</protein>
<feature type="region of interest" description="Disordered" evidence="1">
    <location>
        <begin position="278"/>
        <end position="318"/>
    </location>
</feature>
<accession>A0AAN8F4T1</accession>
<organism evidence="3 4">
    <name type="scientific">Trichostrongylus colubriformis</name>
    <name type="common">Black scour worm</name>
    <dbReference type="NCBI Taxonomy" id="6319"/>
    <lineage>
        <taxon>Eukaryota</taxon>
        <taxon>Metazoa</taxon>
        <taxon>Ecdysozoa</taxon>
        <taxon>Nematoda</taxon>
        <taxon>Chromadorea</taxon>
        <taxon>Rhabditida</taxon>
        <taxon>Rhabditina</taxon>
        <taxon>Rhabditomorpha</taxon>
        <taxon>Strongyloidea</taxon>
        <taxon>Trichostrongylidae</taxon>
        <taxon>Trichostrongylus</taxon>
    </lineage>
</organism>
<keyword evidence="4" id="KW-1185">Reference proteome</keyword>
<sequence length="584" mass="67234">MDPELHQNKRLREMFRLFQRTKKRGEKKDSSGTEEKGQAQWPKRKTLPARRPVTSKSPIARSPTKRQTSDPKKIQAKREIGKVDDKEGQGEEEEDSSPAADLSVSEKKRRAIRKKYGIDKKDEEFFQRKTIDADAEEFENVNAKFRPAATKMRKAKLRWKSMEKVQAPPSISDSAVKGEKSSTSADGYVIEDIFIDKDIEDLEAIQMTEESRPPTEKIEKLLREIHILLKRVEQLEEIQRKAAQFIKKLRSRLSTKEQRISELSKRIKDLESSSREVKVVEEEKSASESRTRRPSAEEERSASESRSRTSVEVDKPSKEQEAVALRGLAIMKRNQILEQIVKPSEAKILANFFEAENPKPDETIVMLIDKAFGYGIDVLLMRPDLFEDVVDNELRLFLLNSFKAKRILLDCMLLHPEFVPIAWGGNILTKRQQERQLEKEREMKRPAKTRVENEKVRDASVPSASKSFFAFLSNAFGEGTSGQPKSDPQDTSPTKVAEKSQADKSVREDVKVDKSVHEDLKVDKTFVEKREPTAKSREKAEKSIADDVWEPGQAGWQNDRGERIKRKSHKARAPEMRRERRRQN</sequence>
<evidence type="ECO:0000313" key="4">
    <source>
        <dbReference type="Proteomes" id="UP001331761"/>
    </source>
</evidence>
<comment type="caution">
    <text evidence="3">The sequence shown here is derived from an EMBL/GenBank/DDBJ whole genome shotgun (WGS) entry which is preliminary data.</text>
</comment>
<dbReference type="Proteomes" id="UP001331761">
    <property type="component" value="Unassembled WGS sequence"/>
</dbReference>
<evidence type="ECO:0000259" key="2">
    <source>
        <dbReference type="Pfam" id="PF24983"/>
    </source>
</evidence>
<feature type="region of interest" description="Disordered" evidence="1">
    <location>
        <begin position="158"/>
        <end position="180"/>
    </location>
</feature>
<feature type="compositionally biased region" description="Basic and acidic residues" evidence="1">
    <location>
        <begin position="26"/>
        <end position="37"/>
    </location>
</feature>
<evidence type="ECO:0000313" key="3">
    <source>
        <dbReference type="EMBL" id="KAK5970340.1"/>
    </source>
</evidence>
<feature type="compositionally biased region" description="Basic and acidic residues" evidence="1">
    <location>
        <begin position="1"/>
        <end position="15"/>
    </location>
</feature>
<dbReference type="PANTHER" id="PTHR38630">
    <property type="entry name" value="PROTEIN CBG12780"/>
    <property type="match status" value="1"/>
</dbReference>
<dbReference type="InterPro" id="IPR056676">
    <property type="entry name" value="DUF7774"/>
</dbReference>
<feature type="compositionally biased region" description="Basic and acidic residues" evidence="1">
    <location>
        <begin position="67"/>
        <end position="89"/>
    </location>
</feature>
<dbReference type="Pfam" id="PF24983">
    <property type="entry name" value="DUF7774"/>
    <property type="match status" value="1"/>
</dbReference>
<reference evidence="3 4" key="1">
    <citation type="submission" date="2019-10" db="EMBL/GenBank/DDBJ databases">
        <title>Assembly and Annotation for the nematode Trichostrongylus colubriformis.</title>
        <authorList>
            <person name="Martin J."/>
        </authorList>
    </citation>
    <scope>NUCLEOTIDE SEQUENCE [LARGE SCALE GENOMIC DNA]</scope>
    <source>
        <strain evidence="3">G859</strain>
        <tissue evidence="3">Whole worm</tissue>
    </source>
</reference>